<dbReference type="InterPro" id="IPR021235">
    <property type="entry name" value="DUF2637"/>
</dbReference>
<protein>
    <submittedName>
        <fullName evidence="3">DUF2637 domain-containing protein</fullName>
    </submittedName>
</protein>
<keyword evidence="2" id="KW-0812">Transmembrane</keyword>
<gene>
    <name evidence="3" type="ORF">ACFLIM_36935</name>
</gene>
<keyword evidence="2" id="KW-0472">Membrane</keyword>
<evidence type="ECO:0000313" key="4">
    <source>
        <dbReference type="Proteomes" id="UP001603978"/>
    </source>
</evidence>
<dbReference type="RefSeq" id="WP_393173027.1">
    <property type="nucleotide sequence ID" value="NZ_JBICRM010000030.1"/>
</dbReference>
<dbReference type="Pfam" id="PF10935">
    <property type="entry name" value="DUF2637"/>
    <property type="match status" value="1"/>
</dbReference>
<evidence type="ECO:0000313" key="3">
    <source>
        <dbReference type="EMBL" id="MFG1708799.1"/>
    </source>
</evidence>
<feature type="transmembrane region" description="Helical" evidence="2">
    <location>
        <begin position="112"/>
        <end position="135"/>
    </location>
</feature>
<keyword evidence="4" id="KW-1185">Reference proteome</keyword>
<organism evidence="3 4">
    <name type="scientific">Nonomuraea marmarensis</name>
    <dbReference type="NCBI Taxonomy" id="3351344"/>
    <lineage>
        <taxon>Bacteria</taxon>
        <taxon>Bacillati</taxon>
        <taxon>Actinomycetota</taxon>
        <taxon>Actinomycetes</taxon>
        <taxon>Streptosporangiales</taxon>
        <taxon>Streptosporangiaceae</taxon>
        <taxon>Nonomuraea</taxon>
    </lineage>
</organism>
<sequence length="228" mass="24362">MKDGTSGRAGKAPRPDRVIRWTTTAAVALLAGIAAVVSYGHMHELAIRHGEDPWAAALVPLSVDGMIIASSMSILYASRHGRRGSPLAWTLLIVGSLASLGANVAVADPSLIARIVAAWPSFALIGAYETLMGLIRQTREVQSSTGKRVSEVHHATTSEHEPPPSEDGPDRSVRERVRDLRCSAWRWAQANCAQDGSLPSGRVIAQAFNRSARWGRMIKKAGITGTLG</sequence>
<keyword evidence="2" id="KW-1133">Transmembrane helix</keyword>
<feature type="compositionally biased region" description="Basic and acidic residues" evidence="1">
    <location>
        <begin position="148"/>
        <end position="174"/>
    </location>
</feature>
<reference evidence="3 4" key="1">
    <citation type="submission" date="2024-10" db="EMBL/GenBank/DDBJ databases">
        <authorList>
            <person name="Topkara A.R."/>
            <person name="Saygin H."/>
        </authorList>
    </citation>
    <scope>NUCLEOTIDE SEQUENCE [LARGE SCALE GENOMIC DNA]</scope>
    <source>
        <strain evidence="3 4">M3C6</strain>
    </source>
</reference>
<comment type="caution">
    <text evidence="3">The sequence shown here is derived from an EMBL/GenBank/DDBJ whole genome shotgun (WGS) entry which is preliminary data.</text>
</comment>
<feature type="transmembrane region" description="Helical" evidence="2">
    <location>
        <begin position="87"/>
        <end position="106"/>
    </location>
</feature>
<feature type="region of interest" description="Disordered" evidence="1">
    <location>
        <begin position="143"/>
        <end position="174"/>
    </location>
</feature>
<dbReference type="EMBL" id="JBICRM010000030">
    <property type="protein sequence ID" value="MFG1708799.1"/>
    <property type="molecule type" value="Genomic_DNA"/>
</dbReference>
<proteinExistence type="predicted"/>
<dbReference type="Proteomes" id="UP001603978">
    <property type="component" value="Unassembled WGS sequence"/>
</dbReference>
<evidence type="ECO:0000256" key="2">
    <source>
        <dbReference type="SAM" id="Phobius"/>
    </source>
</evidence>
<evidence type="ECO:0000256" key="1">
    <source>
        <dbReference type="SAM" id="MobiDB-lite"/>
    </source>
</evidence>
<accession>A0ABW7AN25</accession>
<feature type="transmembrane region" description="Helical" evidence="2">
    <location>
        <begin position="54"/>
        <end position="75"/>
    </location>
</feature>
<feature type="transmembrane region" description="Helical" evidence="2">
    <location>
        <begin position="21"/>
        <end position="42"/>
    </location>
</feature>
<name>A0ABW7AN25_9ACTN</name>